<comment type="caution">
    <text evidence="11">The sequence shown here is derived from an EMBL/GenBank/DDBJ whole genome shotgun (WGS) entry which is preliminary data.</text>
</comment>
<keyword evidence="12" id="KW-1185">Reference proteome</keyword>
<evidence type="ECO:0000256" key="3">
    <source>
        <dbReference type="ARBA" id="ARBA00022670"/>
    </source>
</evidence>
<dbReference type="Pfam" id="PF19425">
    <property type="entry name" value="Csd3_N2"/>
    <property type="match status" value="1"/>
</dbReference>
<organism evidence="11 12">
    <name type="scientific">Comamonas koreensis</name>
    <dbReference type="NCBI Taxonomy" id="160825"/>
    <lineage>
        <taxon>Bacteria</taxon>
        <taxon>Pseudomonadati</taxon>
        <taxon>Pseudomonadota</taxon>
        <taxon>Betaproteobacteria</taxon>
        <taxon>Burkholderiales</taxon>
        <taxon>Comamonadaceae</taxon>
        <taxon>Comamonas</taxon>
    </lineage>
</organism>
<keyword evidence="8" id="KW-0472">Membrane</keyword>
<protein>
    <submittedName>
        <fullName evidence="11">M23 family metallopeptidase</fullName>
    </submittedName>
</protein>
<dbReference type="GO" id="GO:0030313">
    <property type="term" value="C:cell envelope"/>
    <property type="evidence" value="ECO:0007669"/>
    <property type="project" value="UniProtKB-SubCell"/>
</dbReference>
<keyword evidence="5" id="KW-0378">Hydrolase</keyword>
<dbReference type="EMBL" id="JAJNCT010000034">
    <property type="protein sequence ID" value="MCD2167775.1"/>
    <property type="molecule type" value="Genomic_DNA"/>
</dbReference>
<gene>
    <name evidence="11" type="ORF">LPW39_21880</name>
</gene>
<accession>A0AAW4Y2V3</accession>
<keyword evidence="6" id="KW-0862">Zinc</keyword>
<comment type="subcellular location">
    <subcellularLocation>
        <location evidence="2">Cell envelope</location>
    </subcellularLocation>
</comment>
<evidence type="ECO:0000256" key="5">
    <source>
        <dbReference type="ARBA" id="ARBA00022801"/>
    </source>
</evidence>
<evidence type="ECO:0000259" key="9">
    <source>
        <dbReference type="Pfam" id="PF01551"/>
    </source>
</evidence>
<dbReference type="Gene3D" id="2.70.70.10">
    <property type="entry name" value="Glucose Permease (Domain IIA)"/>
    <property type="match status" value="1"/>
</dbReference>
<dbReference type="InterPro" id="IPR011055">
    <property type="entry name" value="Dup_hybrid_motif"/>
</dbReference>
<evidence type="ECO:0000313" key="12">
    <source>
        <dbReference type="Proteomes" id="UP001199260"/>
    </source>
</evidence>
<feature type="domain" description="Csd3-like second N-terminal" evidence="10">
    <location>
        <begin position="186"/>
        <end position="303"/>
    </location>
</feature>
<sequence>MNNGFITAGSLVIRQLVNTAQAHPKRLAAALAVMLMTGGGAAFAVAELGPNPSDMPVQTVEYPVESLASDISIADLVDGPGFSLYRTDEVRSNDTPESLLRRLGVADPAAAAFIRSDAKARSAIIGKAGRQITAETTQSHELTTLTVRWAGDSSDVFQRFSIRKADGKFDTLTEFLPLTHGTRLSGGIIRSSLYAATDAASLPDNVSNQMVEVFADKIDFRRALRAGDRFSLVYETLEADGEVLGTGRLLSAEFRNNGKTHEALWFQDSPKDKGAYYNFAGESGERSYISSPVKYTRVSSAFAMRVHPIHKTWSAHKGTDLAAPQGTPVRTVGDGLVTFAGVQNGYGNVIYIDHGNKHETVYAHLSRIAVKQGARVSKGDEIGAVGQTGWATGPHLHFEFRVAGEQRDPLAMVAESETSKPISRQARAKFDNLANSMRLALNDQMLMLETSSTNQ</sequence>
<dbReference type="GO" id="GO:0004222">
    <property type="term" value="F:metalloendopeptidase activity"/>
    <property type="evidence" value="ECO:0007669"/>
    <property type="project" value="TreeGrafter"/>
</dbReference>
<keyword evidence="8" id="KW-0812">Transmembrane</keyword>
<proteinExistence type="predicted"/>
<dbReference type="CDD" id="cd12797">
    <property type="entry name" value="M23_peptidase"/>
    <property type="match status" value="1"/>
</dbReference>
<dbReference type="GO" id="GO:0046872">
    <property type="term" value="F:metal ion binding"/>
    <property type="evidence" value="ECO:0007669"/>
    <property type="project" value="UniProtKB-KW"/>
</dbReference>
<reference evidence="11 12" key="1">
    <citation type="submission" date="2021-11" db="EMBL/GenBank/DDBJ databases">
        <title>Genome sequence.</title>
        <authorList>
            <person name="Sun Q."/>
        </authorList>
    </citation>
    <scope>NUCLEOTIDE SEQUENCE [LARGE SCALE GENOMIC DNA]</scope>
    <source>
        <strain evidence="11 12">KCTC 12005</strain>
    </source>
</reference>
<comment type="cofactor">
    <cofactor evidence="1">
        <name>Zn(2+)</name>
        <dbReference type="ChEBI" id="CHEBI:29105"/>
    </cofactor>
</comment>
<dbReference type="GO" id="GO:0006508">
    <property type="term" value="P:proteolysis"/>
    <property type="evidence" value="ECO:0007669"/>
    <property type="project" value="UniProtKB-KW"/>
</dbReference>
<dbReference type="Pfam" id="PF01551">
    <property type="entry name" value="Peptidase_M23"/>
    <property type="match status" value="1"/>
</dbReference>
<keyword evidence="8" id="KW-1133">Transmembrane helix</keyword>
<evidence type="ECO:0000313" key="11">
    <source>
        <dbReference type="EMBL" id="MCD2167775.1"/>
    </source>
</evidence>
<dbReference type="InterPro" id="IPR016047">
    <property type="entry name" value="M23ase_b-sheet_dom"/>
</dbReference>
<dbReference type="RefSeq" id="WP_230780404.1">
    <property type="nucleotide sequence ID" value="NZ_JAJNCT010000034.1"/>
</dbReference>
<evidence type="ECO:0000259" key="10">
    <source>
        <dbReference type="Pfam" id="PF19425"/>
    </source>
</evidence>
<feature type="transmembrane region" description="Helical" evidence="8">
    <location>
        <begin position="27"/>
        <end position="46"/>
    </location>
</feature>
<evidence type="ECO:0000256" key="4">
    <source>
        <dbReference type="ARBA" id="ARBA00022723"/>
    </source>
</evidence>
<dbReference type="AlphaFoldDB" id="A0AAW4Y2V3"/>
<dbReference type="PANTHER" id="PTHR21666">
    <property type="entry name" value="PEPTIDASE-RELATED"/>
    <property type="match status" value="1"/>
</dbReference>
<dbReference type="InterPro" id="IPR045834">
    <property type="entry name" value="Csd3_N2"/>
</dbReference>
<keyword evidence="3" id="KW-0645">Protease</keyword>
<keyword evidence="7" id="KW-0482">Metalloprotease</keyword>
<evidence type="ECO:0000256" key="8">
    <source>
        <dbReference type="SAM" id="Phobius"/>
    </source>
</evidence>
<dbReference type="SUPFAM" id="SSF51261">
    <property type="entry name" value="Duplicated hybrid motif"/>
    <property type="match status" value="1"/>
</dbReference>
<keyword evidence="4" id="KW-0479">Metal-binding</keyword>
<feature type="domain" description="M23ase beta-sheet core" evidence="9">
    <location>
        <begin position="315"/>
        <end position="409"/>
    </location>
</feature>
<evidence type="ECO:0000256" key="6">
    <source>
        <dbReference type="ARBA" id="ARBA00022833"/>
    </source>
</evidence>
<evidence type="ECO:0000256" key="2">
    <source>
        <dbReference type="ARBA" id="ARBA00004196"/>
    </source>
</evidence>
<dbReference type="Proteomes" id="UP001199260">
    <property type="component" value="Unassembled WGS sequence"/>
</dbReference>
<evidence type="ECO:0000256" key="7">
    <source>
        <dbReference type="ARBA" id="ARBA00023049"/>
    </source>
</evidence>
<evidence type="ECO:0000256" key="1">
    <source>
        <dbReference type="ARBA" id="ARBA00001947"/>
    </source>
</evidence>
<dbReference type="PANTHER" id="PTHR21666:SF288">
    <property type="entry name" value="CELL DIVISION PROTEIN YTFB"/>
    <property type="match status" value="1"/>
</dbReference>
<dbReference type="InterPro" id="IPR050570">
    <property type="entry name" value="Cell_wall_metabolism_enzyme"/>
</dbReference>
<name>A0AAW4Y2V3_9BURK</name>
<dbReference type="Gene3D" id="3.10.450.350">
    <property type="match status" value="2"/>
</dbReference>